<keyword evidence="7" id="KW-1185">Reference proteome</keyword>
<feature type="domain" description="Ubiquitin-like protease family profile" evidence="5">
    <location>
        <begin position="177"/>
        <end position="358"/>
    </location>
</feature>
<dbReference type="AlphaFoldDB" id="A0A4U6U5T7"/>
<sequence length="728" mass="84065">MDSYNIESSIADGLDSRPLKKAKCEQLNDCDLSPSPPSSTSLASSCDNIESSNVYDLDARPLKEEKCEQMNDLDISLSPPSATTLPSSSPVRKDPYIIDSIVAEKVSCSDWIDFESDNDRRILLDDEKHQNHHEQFKVDQTYDYLPQDYEMTDLDYCALITIETSLECDILVKIDDIFVTQSQLSCLLDPKKFLNDDVISAYICCIKYQAHLESRNDVKFYFENPFISVMLKRDGKLGVGQDGNHITKIVRNYLKHEMVLIPINIKETHWYLAIINTQKCEIQVLDSLCWDSNRGDLAETLQGLQFHLDIIGRQQNLISHNWKDLQVISWIITEQLQEPMQKDGSSCGLFMLKFMEYWTGDSRSHPITQEDINCFRYKLAGILLCWKTNTTQTTPQNISLLGSSDDQKEPKATDSLLEETKYQSLMSILSKISENELVGGLCDYIKSINCPETLQKVWVRNSKPYSISLTVRKLQEILKEDLPMDRDCLNLVIRKFMFDDIQMMKKTKGTISKHYLDTRFWMITDFGRHPNFRKKLDVEQLAETVCSWPGVNYTTSLLVHFNALALVLTNSILHILIPIVQFNKTFILFILNQDTRTVYILDPTPLDPVYKYNSNARYVKKLLCIAEFLPKAMSKVCPGSRWTEDVFLWRQIILSDVPIENRELSGYLVSLFMCIWKDEELRLPILKDGYELRKQFMAQLLTYKENECEDNMPAGVRDFLRCINATQS</sequence>
<dbReference type="PANTHER" id="PTHR12606:SF113">
    <property type="entry name" value="UBIQUITIN-LIKE PROTEASE FAMILY PROFILE DOMAIN-CONTAINING PROTEIN"/>
    <property type="match status" value="1"/>
</dbReference>
<dbReference type="PANTHER" id="PTHR12606">
    <property type="entry name" value="SENTRIN/SUMO-SPECIFIC PROTEASE"/>
    <property type="match status" value="1"/>
</dbReference>
<evidence type="ECO:0000313" key="7">
    <source>
        <dbReference type="Proteomes" id="UP000298652"/>
    </source>
</evidence>
<accession>A0A4U6U5T7</accession>
<evidence type="ECO:0000259" key="5">
    <source>
        <dbReference type="PROSITE" id="PS50600"/>
    </source>
</evidence>
<dbReference type="GO" id="GO:0005634">
    <property type="term" value="C:nucleus"/>
    <property type="evidence" value="ECO:0007669"/>
    <property type="project" value="TreeGrafter"/>
</dbReference>
<dbReference type="Gramene" id="TKW11031">
    <property type="protein sequence ID" value="TKW11031"/>
    <property type="gene ID" value="SEVIR_6G207400v2"/>
</dbReference>
<reference evidence="6" key="1">
    <citation type="submission" date="2019-03" db="EMBL/GenBank/DDBJ databases">
        <title>WGS assembly of Setaria viridis.</title>
        <authorList>
            <person name="Huang P."/>
            <person name="Jenkins J."/>
            <person name="Grimwood J."/>
            <person name="Barry K."/>
            <person name="Healey A."/>
            <person name="Mamidi S."/>
            <person name="Sreedasyam A."/>
            <person name="Shu S."/>
            <person name="Feldman M."/>
            <person name="Wu J."/>
            <person name="Yu Y."/>
            <person name="Chen C."/>
            <person name="Johnson J."/>
            <person name="Rokhsar D."/>
            <person name="Baxter I."/>
            <person name="Schmutz J."/>
            <person name="Brutnell T."/>
            <person name="Kellogg E."/>
        </authorList>
    </citation>
    <scope>NUCLEOTIDE SEQUENCE [LARGE SCALE GENOMIC DNA]</scope>
</reference>
<dbReference type="Gene3D" id="3.40.395.10">
    <property type="entry name" value="Adenoviral Proteinase, Chain A"/>
    <property type="match status" value="1"/>
</dbReference>
<evidence type="ECO:0000256" key="1">
    <source>
        <dbReference type="ARBA" id="ARBA00005234"/>
    </source>
</evidence>
<dbReference type="Proteomes" id="UP000298652">
    <property type="component" value="Chromosome 6"/>
</dbReference>
<gene>
    <name evidence="6" type="ORF">SEVIR_6G207400v2</name>
</gene>
<dbReference type="GO" id="GO:0016929">
    <property type="term" value="F:deSUMOylase activity"/>
    <property type="evidence" value="ECO:0007669"/>
    <property type="project" value="TreeGrafter"/>
</dbReference>
<dbReference type="GO" id="GO:0006508">
    <property type="term" value="P:proteolysis"/>
    <property type="evidence" value="ECO:0007669"/>
    <property type="project" value="UniProtKB-KW"/>
</dbReference>
<dbReference type="SUPFAM" id="SSF54001">
    <property type="entry name" value="Cysteine proteinases"/>
    <property type="match status" value="1"/>
</dbReference>
<evidence type="ECO:0000256" key="4">
    <source>
        <dbReference type="ARBA" id="ARBA00022807"/>
    </source>
</evidence>
<evidence type="ECO:0000256" key="3">
    <source>
        <dbReference type="ARBA" id="ARBA00022801"/>
    </source>
</evidence>
<proteinExistence type="inferred from homology"/>
<protein>
    <recommendedName>
        <fullName evidence="5">Ubiquitin-like protease family profile domain-containing protein</fullName>
    </recommendedName>
</protein>
<dbReference type="InterPro" id="IPR038765">
    <property type="entry name" value="Papain-like_cys_pep_sf"/>
</dbReference>
<dbReference type="InterPro" id="IPR003653">
    <property type="entry name" value="Peptidase_C48_C"/>
</dbReference>
<keyword evidence="3" id="KW-0378">Hydrolase</keyword>
<dbReference type="GO" id="GO:0016926">
    <property type="term" value="P:protein desumoylation"/>
    <property type="evidence" value="ECO:0007669"/>
    <property type="project" value="TreeGrafter"/>
</dbReference>
<comment type="similarity">
    <text evidence="1">Belongs to the peptidase C48 family.</text>
</comment>
<evidence type="ECO:0000256" key="2">
    <source>
        <dbReference type="ARBA" id="ARBA00022670"/>
    </source>
</evidence>
<organism evidence="6 7">
    <name type="scientific">Setaria viridis</name>
    <name type="common">Green bristlegrass</name>
    <name type="synonym">Setaria italica subsp. viridis</name>
    <dbReference type="NCBI Taxonomy" id="4556"/>
    <lineage>
        <taxon>Eukaryota</taxon>
        <taxon>Viridiplantae</taxon>
        <taxon>Streptophyta</taxon>
        <taxon>Embryophyta</taxon>
        <taxon>Tracheophyta</taxon>
        <taxon>Spermatophyta</taxon>
        <taxon>Magnoliopsida</taxon>
        <taxon>Liliopsida</taxon>
        <taxon>Poales</taxon>
        <taxon>Poaceae</taxon>
        <taxon>PACMAD clade</taxon>
        <taxon>Panicoideae</taxon>
        <taxon>Panicodae</taxon>
        <taxon>Paniceae</taxon>
        <taxon>Cenchrinae</taxon>
        <taxon>Setaria</taxon>
    </lineage>
</organism>
<dbReference type="Pfam" id="PF02902">
    <property type="entry name" value="Peptidase_C48"/>
    <property type="match status" value="1"/>
</dbReference>
<keyword evidence="4" id="KW-0788">Thiol protease</keyword>
<dbReference type="OMA" id="FECIDEN"/>
<dbReference type="PROSITE" id="PS50600">
    <property type="entry name" value="ULP_PROTEASE"/>
    <property type="match status" value="1"/>
</dbReference>
<keyword evidence="2" id="KW-0645">Protease</keyword>
<name>A0A4U6U5T7_SETVI</name>
<evidence type="ECO:0000313" key="6">
    <source>
        <dbReference type="EMBL" id="TKW11031.1"/>
    </source>
</evidence>
<dbReference type="EMBL" id="CM016557">
    <property type="protein sequence ID" value="TKW11031.1"/>
    <property type="molecule type" value="Genomic_DNA"/>
</dbReference>